<evidence type="ECO:0000313" key="2">
    <source>
        <dbReference type="Proteomes" id="UP000316621"/>
    </source>
</evidence>
<sequence>MVFFHIDGYLHFEYIKNGPDLIYILGKYEHCYPSHVNKTALQLLVMENFYVAFRFGNGVIRGKIQRILRELIANLEQFKLANTGYGHGTVGHP</sequence>
<dbReference type="Proteomes" id="UP000316621">
    <property type="component" value="Chromosome 3"/>
</dbReference>
<dbReference type="Gramene" id="RZC54239">
    <property type="protein sequence ID" value="RZC54239"/>
    <property type="gene ID" value="C5167_013095"/>
</dbReference>
<dbReference type="EMBL" id="CM010717">
    <property type="protein sequence ID" value="RZC54239.1"/>
    <property type="molecule type" value="Genomic_DNA"/>
</dbReference>
<name>A0A4Y7J3D0_PAPSO</name>
<keyword evidence="2" id="KW-1185">Reference proteome</keyword>
<accession>A0A4Y7J3D0</accession>
<proteinExistence type="predicted"/>
<gene>
    <name evidence="1" type="ORF">C5167_013095</name>
</gene>
<evidence type="ECO:0000313" key="1">
    <source>
        <dbReference type="EMBL" id="RZC54239.1"/>
    </source>
</evidence>
<organism evidence="1 2">
    <name type="scientific">Papaver somniferum</name>
    <name type="common">Opium poppy</name>
    <dbReference type="NCBI Taxonomy" id="3469"/>
    <lineage>
        <taxon>Eukaryota</taxon>
        <taxon>Viridiplantae</taxon>
        <taxon>Streptophyta</taxon>
        <taxon>Embryophyta</taxon>
        <taxon>Tracheophyta</taxon>
        <taxon>Spermatophyta</taxon>
        <taxon>Magnoliopsida</taxon>
        <taxon>Ranunculales</taxon>
        <taxon>Papaveraceae</taxon>
        <taxon>Papaveroideae</taxon>
        <taxon>Papaver</taxon>
    </lineage>
</organism>
<dbReference type="AlphaFoldDB" id="A0A4Y7J3D0"/>
<protein>
    <submittedName>
        <fullName evidence="1">Uncharacterized protein</fullName>
    </submittedName>
</protein>
<reference evidence="1 2" key="1">
    <citation type="journal article" date="2018" name="Science">
        <title>The opium poppy genome and morphinan production.</title>
        <authorList>
            <person name="Guo L."/>
            <person name="Winzer T."/>
            <person name="Yang X."/>
            <person name="Li Y."/>
            <person name="Ning Z."/>
            <person name="He Z."/>
            <person name="Teodor R."/>
            <person name="Lu Y."/>
            <person name="Bowser T.A."/>
            <person name="Graham I.A."/>
            <person name="Ye K."/>
        </authorList>
    </citation>
    <scope>NUCLEOTIDE SEQUENCE [LARGE SCALE GENOMIC DNA]</scope>
    <source>
        <strain evidence="2">cv. HN1</strain>
        <tissue evidence="1">Leaves</tissue>
    </source>
</reference>